<accession>A0A7D9GY56</accession>
<gene>
    <name evidence="9" type="primary">MRPL32</name>
    <name evidence="9" type="ORF">DEBR0S1_31846G</name>
    <name evidence="8" type="ORF">HII12_000538</name>
</gene>
<dbReference type="AlphaFoldDB" id="A0A7D9GY56"/>
<evidence type="ECO:0000256" key="6">
    <source>
        <dbReference type="ARBA" id="ARBA00023274"/>
    </source>
</evidence>
<reference evidence="9 10" key="1">
    <citation type="submission" date="2019-07" db="EMBL/GenBank/DDBJ databases">
        <authorList>
            <person name="Friedrich A."/>
            <person name="Schacherer J."/>
        </authorList>
    </citation>
    <scope>NUCLEOTIDE SEQUENCE [LARGE SCALE GENOMIC DNA]</scope>
</reference>
<keyword evidence="4" id="KW-0689">Ribosomal protein</keyword>
<dbReference type="InterPro" id="IPR051991">
    <property type="entry name" value="Mitoribosomal_protein_bL32"/>
</dbReference>
<dbReference type="GO" id="GO:0006412">
    <property type="term" value="P:translation"/>
    <property type="evidence" value="ECO:0007669"/>
    <property type="project" value="InterPro"/>
</dbReference>
<protein>
    <recommendedName>
        <fullName evidence="7">Large ribosomal subunit protein bL32m</fullName>
    </recommendedName>
</protein>
<keyword evidence="10" id="KW-1185">Reference proteome</keyword>
<comment type="subcellular location">
    <subcellularLocation>
        <location evidence="1">Mitochondrion</location>
    </subcellularLocation>
</comment>
<dbReference type="EMBL" id="JABCYN010000005">
    <property type="protein sequence ID" value="KAF6015975.1"/>
    <property type="molecule type" value="Genomic_DNA"/>
</dbReference>
<dbReference type="InterPro" id="IPR011332">
    <property type="entry name" value="Ribosomal_zn-bd"/>
</dbReference>
<dbReference type="NCBIfam" id="TIGR01031">
    <property type="entry name" value="rpmF_bact"/>
    <property type="match status" value="1"/>
</dbReference>
<evidence type="ECO:0000256" key="4">
    <source>
        <dbReference type="ARBA" id="ARBA00022980"/>
    </source>
</evidence>
<keyword evidence="5" id="KW-0496">Mitochondrion</keyword>
<name>A0A7D9GY56_DEKBR</name>
<evidence type="ECO:0000256" key="3">
    <source>
        <dbReference type="ARBA" id="ARBA00022946"/>
    </source>
</evidence>
<dbReference type="GO" id="GO:0005762">
    <property type="term" value="C:mitochondrial large ribosomal subunit"/>
    <property type="evidence" value="ECO:0007669"/>
    <property type="project" value="TreeGrafter"/>
</dbReference>
<dbReference type="SUPFAM" id="SSF57829">
    <property type="entry name" value="Zn-binding ribosomal proteins"/>
    <property type="match status" value="1"/>
</dbReference>
<evidence type="ECO:0000313" key="10">
    <source>
        <dbReference type="Proteomes" id="UP000478008"/>
    </source>
</evidence>
<reference evidence="8 11" key="2">
    <citation type="journal article" date="2020" name="Appl. Microbiol. Biotechnol.">
        <title>Targeted gene deletion in Brettanomyces bruxellensis with an expression-free CRISPR-Cas9 system.</title>
        <authorList>
            <person name="Varela C."/>
            <person name="Bartel C."/>
            <person name="Onetto C."/>
            <person name="Borneman A."/>
        </authorList>
    </citation>
    <scope>NUCLEOTIDE SEQUENCE [LARGE SCALE GENOMIC DNA]</scope>
    <source>
        <strain evidence="8 11">AWRI1613</strain>
    </source>
</reference>
<dbReference type="GO" id="GO:0003735">
    <property type="term" value="F:structural constituent of ribosome"/>
    <property type="evidence" value="ECO:0007669"/>
    <property type="project" value="InterPro"/>
</dbReference>
<comment type="similarity">
    <text evidence="2">Belongs to the bacterial ribosomal protein bL32 family.</text>
</comment>
<dbReference type="EMBL" id="CABFWN010000001">
    <property type="protein sequence ID" value="VUG17041.1"/>
    <property type="molecule type" value="Genomic_DNA"/>
</dbReference>
<sequence>MSYALRGALGIMSIGEALLPKITLPSITLPIPSFLNPKRTQEDAPTIEEKLSEIAENAANKGAKVPFFTGNGIYLAAPKKKRSHMKRRLRVYTPGSKHVKLKNELNRCPACGHYKRAHHLCMNCVSQIQQYWKQRDAKLKPPAYKEEFANPLDEQVLYPGKTERAYDRKLRLKDYLVKRPKTLPVEK</sequence>
<dbReference type="Proteomes" id="UP000568158">
    <property type="component" value="Unassembled WGS sequence"/>
</dbReference>
<keyword evidence="3" id="KW-0809">Transit peptide</keyword>
<dbReference type="InterPro" id="IPR002677">
    <property type="entry name" value="Ribosomal_bL32"/>
</dbReference>
<evidence type="ECO:0000313" key="11">
    <source>
        <dbReference type="Proteomes" id="UP000568158"/>
    </source>
</evidence>
<dbReference type="PANTHER" id="PTHR21026:SF2">
    <property type="entry name" value="LARGE RIBOSOMAL SUBUNIT PROTEIN BL32M"/>
    <property type="match status" value="1"/>
</dbReference>
<evidence type="ECO:0000256" key="1">
    <source>
        <dbReference type="ARBA" id="ARBA00004173"/>
    </source>
</evidence>
<evidence type="ECO:0000256" key="7">
    <source>
        <dbReference type="ARBA" id="ARBA00039935"/>
    </source>
</evidence>
<proteinExistence type="inferred from homology"/>
<dbReference type="PANTHER" id="PTHR21026">
    <property type="entry name" value="39S RIBOSOMAL PROTEIN L32, MITOCHONDRIAL"/>
    <property type="match status" value="1"/>
</dbReference>
<organism evidence="9 10">
    <name type="scientific">Dekkera bruxellensis</name>
    <name type="common">Brettanomyces custersii</name>
    <dbReference type="NCBI Taxonomy" id="5007"/>
    <lineage>
        <taxon>Eukaryota</taxon>
        <taxon>Fungi</taxon>
        <taxon>Dikarya</taxon>
        <taxon>Ascomycota</taxon>
        <taxon>Saccharomycotina</taxon>
        <taxon>Pichiomycetes</taxon>
        <taxon>Pichiales</taxon>
        <taxon>Pichiaceae</taxon>
        <taxon>Brettanomyces</taxon>
    </lineage>
</organism>
<evidence type="ECO:0000313" key="9">
    <source>
        <dbReference type="EMBL" id="VUG17041.1"/>
    </source>
</evidence>
<dbReference type="Proteomes" id="UP000478008">
    <property type="component" value="Unassembled WGS sequence"/>
</dbReference>
<dbReference type="Pfam" id="PF01783">
    <property type="entry name" value="Ribosomal_L32p"/>
    <property type="match status" value="1"/>
</dbReference>
<evidence type="ECO:0000256" key="5">
    <source>
        <dbReference type="ARBA" id="ARBA00023128"/>
    </source>
</evidence>
<evidence type="ECO:0000256" key="2">
    <source>
        <dbReference type="ARBA" id="ARBA00008560"/>
    </source>
</evidence>
<keyword evidence="6" id="KW-0687">Ribonucleoprotein</keyword>
<evidence type="ECO:0000313" key="8">
    <source>
        <dbReference type="EMBL" id="KAF6015975.1"/>
    </source>
</evidence>